<evidence type="ECO:0000313" key="2">
    <source>
        <dbReference type="EMBL" id="CAG8779990.1"/>
    </source>
</evidence>
<feature type="compositionally biased region" description="Polar residues" evidence="1">
    <location>
        <begin position="91"/>
        <end position="100"/>
    </location>
</feature>
<feature type="compositionally biased region" description="Polar residues" evidence="1">
    <location>
        <begin position="24"/>
        <end position="37"/>
    </location>
</feature>
<feature type="compositionally biased region" description="Polar residues" evidence="1">
    <location>
        <begin position="1"/>
        <end position="13"/>
    </location>
</feature>
<proteinExistence type="predicted"/>
<evidence type="ECO:0000313" key="3">
    <source>
        <dbReference type="Proteomes" id="UP000789342"/>
    </source>
</evidence>
<dbReference type="AlphaFoldDB" id="A0A9N9JHU5"/>
<feature type="compositionally biased region" description="Polar residues" evidence="1">
    <location>
        <begin position="69"/>
        <end position="78"/>
    </location>
</feature>
<accession>A0A9N9JHU5</accession>
<feature type="non-terminal residue" evidence="2">
    <location>
        <position position="278"/>
    </location>
</feature>
<feature type="non-terminal residue" evidence="2">
    <location>
        <position position="1"/>
    </location>
</feature>
<evidence type="ECO:0000256" key="1">
    <source>
        <dbReference type="SAM" id="MobiDB-lite"/>
    </source>
</evidence>
<keyword evidence="3" id="KW-1185">Reference proteome</keyword>
<feature type="compositionally biased region" description="Basic and acidic residues" evidence="1">
    <location>
        <begin position="48"/>
        <end position="64"/>
    </location>
</feature>
<feature type="compositionally biased region" description="Basic and acidic residues" evidence="1">
    <location>
        <begin position="227"/>
        <end position="240"/>
    </location>
</feature>
<feature type="region of interest" description="Disordered" evidence="1">
    <location>
        <begin position="158"/>
        <end position="278"/>
    </location>
</feature>
<gene>
    <name evidence="2" type="ORF">AMORRO_LOCUS17239</name>
</gene>
<name>A0A9N9JHU5_9GLOM</name>
<protein>
    <submittedName>
        <fullName evidence="2">9760_t:CDS:1</fullName>
    </submittedName>
</protein>
<organism evidence="2 3">
    <name type="scientific">Acaulospora morrowiae</name>
    <dbReference type="NCBI Taxonomy" id="94023"/>
    <lineage>
        <taxon>Eukaryota</taxon>
        <taxon>Fungi</taxon>
        <taxon>Fungi incertae sedis</taxon>
        <taxon>Mucoromycota</taxon>
        <taxon>Glomeromycotina</taxon>
        <taxon>Glomeromycetes</taxon>
        <taxon>Diversisporales</taxon>
        <taxon>Acaulosporaceae</taxon>
        <taxon>Acaulospora</taxon>
    </lineage>
</organism>
<dbReference type="Proteomes" id="UP000789342">
    <property type="component" value="Unassembled WGS sequence"/>
</dbReference>
<reference evidence="2" key="1">
    <citation type="submission" date="2021-06" db="EMBL/GenBank/DDBJ databases">
        <authorList>
            <person name="Kallberg Y."/>
            <person name="Tangrot J."/>
            <person name="Rosling A."/>
        </authorList>
    </citation>
    <scope>NUCLEOTIDE SEQUENCE</scope>
    <source>
        <strain evidence="2">CL551</strain>
    </source>
</reference>
<feature type="compositionally biased region" description="Basic residues" evidence="1">
    <location>
        <begin position="253"/>
        <end position="263"/>
    </location>
</feature>
<feature type="compositionally biased region" description="Basic and acidic residues" evidence="1">
    <location>
        <begin position="101"/>
        <end position="110"/>
    </location>
</feature>
<feature type="region of interest" description="Disordered" evidence="1">
    <location>
        <begin position="1"/>
        <end position="124"/>
    </location>
</feature>
<sequence length="278" mass="29994">KSVQMEPQENGSSTREDGNDKVTENMNGVDSPDSMNSGEAVEEEVHESDEYSAHHSPDVQKSEDPPSEMCSNGISSDKVQGEDEVEPSITEIIQNSSETSASKDIDKGENETVEVNADSGIPNIVKDDEEINHALENKSENVTPIQDDSVNVHICETADQNIAPEIESSEVMEDGAPSTSATSIRDITGDQEETHETSGSKSNNGLTNEKEKETSETGVKENGVATKVDHVDKDASESTERSGPSNGKPMKNASKKPLRRRRSSLANMKDLTIAIPPI</sequence>
<dbReference type="EMBL" id="CAJVPV010051920">
    <property type="protein sequence ID" value="CAG8779990.1"/>
    <property type="molecule type" value="Genomic_DNA"/>
</dbReference>
<comment type="caution">
    <text evidence="2">The sequence shown here is derived from an EMBL/GenBank/DDBJ whole genome shotgun (WGS) entry which is preliminary data.</text>
</comment>
<feature type="compositionally biased region" description="Basic and acidic residues" evidence="1">
    <location>
        <begin position="14"/>
        <end position="23"/>
    </location>
</feature>
<feature type="compositionally biased region" description="Basic and acidic residues" evidence="1">
    <location>
        <begin position="208"/>
        <end position="219"/>
    </location>
</feature>